<accession>A0A1G7Y7L3</accession>
<evidence type="ECO:0000313" key="3">
    <source>
        <dbReference type="Proteomes" id="UP000199045"/>
    </source>
</evidence>
<keyword evidence="1" id="KW-0812">Transmembrane</keyword>
<dbReference type="Proteomes" id="UP000199045">
    <property type="component" value="Unassembled WGS sequence"/>
</dbReference>
<organism evidence="2 3">
    <name type="scientific">Chitinophaga filiformis</name>
    <name type="common">Myxococcus filiformis</name>
    <name type="synonym">Flexibacter filiformis</name>
    <dbReference type="NCBI Taxonomy" id="104663"/>
    <lineage>
        <taxon>Bacteria</taxon>
        <taxon>Pseudomonadati</taxon>
        <taxon>Bacteroidota</taxon>
        <taxon>Chitinophagia</taxon>
        <taxon>Chitinophagales</taxon>
        <taxon>Chitinophagaceae</taxon>
        <taxon>Chitinophaga</taxon>
    </lineage>
</organism>
<dbReference type="STRING" id="104663.SAMN04488121_107231"/>
<evidence type="ECO:0000313" key="2">
    <source>
        <dbReference type="EMBL" id="SDG92286.1"/>
    </source>
</evidence>
<proteinExistence type="predicted"/>
<feature type="transmembrane region" description="Helical" evidence="1">
    <location>
        <begin position="27"/>
        <end position="50"/>
    </location>
</feature>
<protein>
    <submittedName>
        <fullName evidence="2">Uncharacterized protein</fullName>
    </submittedName>
</protein>
<keyword evidence="1" id="KW-1133">Transmembrane helix</keyword>
<name>A0A1G7Y7L3_CHIFI</name>
<feature type="transmembrane region" description="Helical" evidence="1">
    <location>
        <begin position="196"/>
        <end position="216"/>
    </location>
</feature>
<sequence length="330" mass="38148">MQTTAPLTEENRRIIQQMKRQDKLNALYFYLIGILLIILPCIWLIDYFITESIIDIAPVLMFLALVAMGIFIGYRAKLKTRKIDNLYTDLLNKEKLILSGFLRRVDIVYKQYVSYTLEGYTAQVYVPLATYRSKLYNYRRELATIKTATNTKVSLHMVTIKPGVIVLLEASYESAIHEATVLAFNSTEKKQVLWKLFLKLLKMFGLLLVISTPVGFLIDVEAAIFLLELLTVILLLSAFFTQQKRLREISTHHSRIRTSTTVCEVLEAWRQNRKVPYLARWYRLGNGMIVQCNNLRLNCGDMLVTEHIEKENGKRGALLTIKKEPAFPPY</sequence>
<evidence type="ECO:0000256" key="1">
    <source>
        <dbReference type="SAM" id="Phobius"/>
    </source>
</evidence>
<gene>
    <name evidence="2" type="ORF">SAMN04488121_107231</name>
</gene>
<keyword evidence="1" id="KW-0472">Membrane</keyword>
<dbReference type="OrthoDB" id="9914144at2"/>
<feature type="transmembrane region" description="Helical" evidence="1">
    <location>
        <begin position="56"/>
        <end position="74"/>
    </location>
</feature>
<dbReference type="EMBL" id="FNBN01000007">
    <property type="protein sequence ID" value="SDG92286.1"/>
    <property type="molecule type" value="Genomic_DNA"/>
</dbReference>
<dbReference type="AlphaFoldDB" id="A0A1G7Y7L3"/>
<dbReference type="RefSeq" id="WP_089835885.1">
    <property type="nucleotide sequence ID" value="NZ_FNBN01000007.1"/>
</dbReference>
<feature type="transmembrane region" description="Helical" evidence="1">
    <location>
        <begin position="222"/>
        <end position="240"/>
    </location>
</feature>
<reference evidence="2 3" key="1">
    <citation type="submission" date="2016-10" db="EMBL/GenBank/DDBJ databases">
        <authorList>
            <person name="de Groot N.N."/>
        </authorList>
    </citation>
    <scope>NUCLEOTIDE SEQUENCE [LARGE SCALE GENOMIC DNA]</scope>
    <source>
        <strain evidence="2 3">DSM 527</strain>
    </source>
</reference>